<proteinExistence type="inferred from homology"/>
<feature type="region of interest" description="Disordered" evidence="2">
    <location>
        <begin position="98"/>
        <end position="141"/>
    </location>
</feature>
<comment type="caution">
    <text evidence="4">The sequence shown here is derived from an EMBL/GenBank/DDBJ whole genome shotgun (WGS) entry which is preliminary data.</text>
</comment>
<dbReference type="eggNOG" id="COG1186">
    <property type="taxonomic scope" value="Bacteria"/>
</dbReference>
<dbReference type="SUPFAM" id="SSF75620">
    <property type="entry name" value="Release factor"/>
    <property type="match status" value="1"/>
</dbReference>
<organism evidence="4 5">
    <name type="scientific">Salinisphaera hydrothermalis (strain C41B8)</name>
    <dbReference type="NCBI Taxonomy" id="1304275"/>
    <lineage>
        <taxon>Bacteria</taxon>
        <taxon>Pseudomonadati</taxon>
        <taxon>Pseudomonadota</taxon>
        <taxon>Gammaproteobacteria</taxon>
        <taxon>Salinisphaerales</taxon>
        <taxon>Salinisphaeraceae</taxon>
        <taxon>Salinisphaera</taxon>
    </lineage>
</organism>
<dbReference type="PANTHER" id="PTHR47814">
    <property type="entry name" value="PEPTIDYL-TRNA HYDROLASE ARFB"/>
    <property type="match status" value="1"/>
</dbReference>
<evidence type="ECO:0000313" key="4">
    <source>
        <dbReference type="EMBL" id="KEZ76117.1"/>
    </source>
</evidence>
<feature type="compositionally biased region" description="Basic residues" evidence="2">
    <location>
        <begin position="126"/>
        <end position="141"/>
    </location>
</feature>
<dbReference type="GO" id="GO:0043022">
    <property type="term" value="F:ribosome binding"/>
    <property type="evidence" value="ECO:0007669"/>
    <property type="project" value="TreeGrafter"/>
</dbReference>
<comment type="similarity">
    <text evidence="1">Belongs to the prokaryotic/mitochondrial release factor family.</text>
</comment>
<evidence type="ECO:0000259" key="3">
    <source>
        <dbReference type="Pfam" id="PF00472"/>
    </source>
</evidence>
<dbReference type="GO" id="GO:0004045">
    <property type="term" value="F:peptidyl-tRNA hydrolase activity"/>
    <property type="evidence" value="ECO:0007669"/>
    <property type="project" value="TreeGrafter"/>
</dbReference>
<dbReference type="NCBIfam" id="NF006718">
    <property type="entry name" value="PRK09256.1"/>
    <property type="match status" value="1"/>
</dbReference>
<evidence type="ECO:0000256" key="2">
    <source>
        <dbReference type="SAM" id="MobiDB-lite"/>
    </source>
</evidence>
<feature type="domain" description="Prokaryotic-type class I peptide chain release factors" evidence="3">
    <location>
        <begin position="7"/>
        <end position="134"/>
    </location>
</feature>
<sequence>MLAISNTVTLPEAEIEWQAVRAQGAGGQKVNKTNSAVHLRFSIPDSSLPEIYKSRLMARAGTDQRITRDGTIVIKAQQYRSQDANLEDARQRLATILAAAGQAPKKRRPTRPSKTAKRKRTDDKKRRGRLKALRGRGRPSD</sequence>
<evidence type="ECO:0000313" key="5">
    <source>
        <dbReference type="Proteomes" id="UP000028302"/>
    </source>
</evidence>
<protein>
    <submittedName>
        <fullName evidence="4">Class I peptide chain release factor</fullName>
    </submittedName>
</protein>
<feature type="compositionally biased region" description="Basic residues" evidence="2">
    <location>
        <begin position="104"/>
        <end position="119"/>
    </location>
</feature>
<dbReference type="RefSeq" id="WP_037340772.1">
    <property type="nucleotide sequence ID" value="NZ_APNK01000039.1"/>
</dbReference>
<dbReference type="AlphaFoldDB" id="A0A084IHD3"/>
<dbReference type="InterPro" id="IPR045853">
    <property type="entry name" value="Pep_chain_release_fac_I_sf"/>
</dbReference>
<dbReference type="PANTHER" id="PTHR47814:SF1">
    <property type="entry name" value="PEPTIDYL-TRNA HYDROLASE ARFB"/>
    <property type="match status" value="1"/>
</dbReference>
<dbReference type="GO" id="GO:0003747">
    <property type="term" value="F:translation release factor activity"/>
    <property type="evidence" value="ECO:0007669"/>
    <property type="project" value="InterPro"/>
</dbReference>
<evidence type="ECO:0000256" key="1">
    <source>
        <dbReference type="ARBA" id="ARBA00010835"/>
    </source>
</evidence>
<reference evidence="4 5" key="1">
    <citation type="submission" date="2013-03" db="EMBL/GenBank/DDBJ databases">
        <title>Salinisphaera hydrothermalis C41B8 Genome Sequencing.</title>
        <authorList>
            <person name="Li C."/>
            <person name="Lai Q."/>
            <person name="Shao Z."/>
        </authorList>
    </citation>
    <scope>NUCLEOTIDE SEQUENCE [LARGE SCALE GENOMIC DNA]</scope>
    <source>
        <strain evidence="4 5">C41B8</strain>
    </source>
</reference>
<name>A0A084IHD3_SALHC</name>
<dbReference type="Pfam" id="PF00472">
    <property type="entry name" value="RF-1"/>
    <property type="match status" value="1"/>
</dbReference>
<accession>A0A084IHD3</accession>
<dbReference type="OrthoDB" id="9815709at2"/>
<dbReference type="EMBL" id="APNK01000039">
    <property type="protein sequence ID" value="KEZ76117.1"/>
    <property type="molecule type" value="Genomic_DNA"/>
</dbReference>
<gene>
    <name evidence="4" type="ORF">C41B8_16624</name>
</gene>
<dbReference type="Gene3D" id="3.30.160.20">
    <property type="match status" value="1"/>
</dbReference>
<dbReference type="GO" id="GO:0072344">
    <property type="term" value="P:rescue of stalled ribosome"/>
    <property type="evidence" value="ECO:0007669"/>
    <property type="project" value="TreeGrafter"/>
</dbReference>
<dbReference type="Proteomes" id="UP000028302">
    <property type="component" value="Unassembled WGS sequence"/>
</dbReference>
<keyword evidence="5" id="KW-1185">Reference proteome</keyword>
<dbReference type="STRING" id="1304275.C41B8_16624"/>
<dbReference type="PATRIC" id="fig|1304275.5.peg.3403"/>
<dbReference type="InterPro" id="IPR000352">
    <property type="entry name" value="Pep_chain_release_fac_I"/>
</dbReference>